<gene>
    <name evidence="12" type="ORF">COCSUDRAFT_42983</name>
</gene>
<feature type="region of interest" description="Disordered" evidence="11">
    <location>
        <begin position="29"/>
        <end position="94"/>
    </location>
</feature>
<accession>I0YUA8</accession>
<evidence type="ECO:0000256" key="5">
    <source>
        <dbReference type="ARBA" id="ARBA00022664"/>
    </source>
</evidence>
<dbReference type="GO" id="GO:0005737">
    <property type="term" value="C:cytoplasm"/>
    <property type="evidence" value="ECO:0007669"/>
    <property type="project" value="UniProtKB-SubCell"/>
</dbReference>
<sequence>MQAEGTKSVPQWPTAAGFHSRAASVFGSLEGSSLGGASGSSQPWSLSQDHVFRAGKANDYSSEEEEDAQEIDRRQREFLPGSMLELEGDDNEDEVFRPSAAFCKAMDKEQEYDDTDAMAMGERLEDVDGRPAGNTEVLEENVYEQRSRQHEAGAQLASTEPAAQEPEDMQVEPSTEIVAEHGLPDASTSGAAARPGTGNTAAQSAPEDLPVSTTEQANGDGLNSSAPPEGQDEDEKGRIKKRVRFQEPWVPPHRRDDEKGAQVRSRPTSVQRQGLPPRTKSYVADHVKNPQKYTCYTLDEPILVGGGDQGSAADGGQADMERAARAAMSAAHSSSQPDQPGVVAVLPAFGSGIEFRPQSKRSKDAVPKSEVADKAKKAGSVVGQLMEQEDLHEDGQEPMEVVADMERADPAAGQPRKTRRNFRAKAAVVEQLE</sequence>
<organism evidence="12 13">
    <name type="scientific">Coccomyxa subellipsoidea (strain C-169)</name>
    <name type="common">Green microalga</name>
    <dbReference type="NCBI Taxonomy" id="574566"/>
    <lineage>
        <taxon>Eukaryota</taxon>
        <taxon>Viridiplantae</taxon>
        <taxon>Chlorophyta</taxon>
        <taxon>core chlorophytes</taxon>
        <taxon>Trebouxiophyceae</taxon>
        <taxon>Trebouxiophyceae incertae sedis</taxon>
        <taxon>Coccomyxaceae</taxon>
        <taxon>Coccomyxa</taxon>
        <taxon>Coccomyxa subellipsoidea</taxon>
    </lineage>
</organism>
<feature type="region of interest" description="Disordered" evidence="11">
    <location>
        <begin position="355"/>
        <end position="381"/>
    </location>
</feature>
<comment type="subcellular location">
    <subcellularLocation>
        <location evidence="2">Cytoplasm</location>
    </subcellularLocation>
    <subcellularLocation>
        <location evidence="1">Nucleus</location>
    </subcellularLocation>
</comment>
<keyword evidence="8" id="KW-0539">Nucleus</keyword>
<dbReference type="Proteomes" id="UP000007264">
    <property type="component" value="Unassembled WGS sequence"/>
</dbReference>
<dbReference type="eggNOG" id="ENOG502T1SI">
    <property type="taxonomic scope" value="Eukaryota"/>
</dbReference>
<evidence type="ECO:0000256" key="7">
    <source>
        <dbReference type="ARBA" id="ARBA00023187"/>
    </source>
</evidence>
<keyword evidence="13" id="KW-1185">Reference proteome</keyword>
<dbReference type="GO" id="GO:0006397">
    <property type="term" value="P:mRNA processing"/>
    <property type="evidence" value="ECO:0007669"/>
    <property type="project" value="UniProtKB-KW"/>
</dbReference>
<evidence type="ECO:0000256" key="2">
    <source>
        <dbReference type="ARBA" id="ARBA00004496"/>
    </source>
</evidence>
<dbReference type="RefSeq" id="XP_005646521.1">
    <property type="nucleotide sequence ID" value="XM_005646464.1"/>
</dbReference>
<dbReference type="InterPro" id="IPR029338">
    <property type="entry name" value="TSSC4"/>
</dbReference>
<dbReference type="GO" id="GO:0008380">
    <property type="term" value="P:RNA splicing"/>
    <property type="evidence" value="ECO:0007669"/>
    <property type="project" value="UniProtKB-KW"/>
</dbReference>
<evidence type="ECO:0000256" key="1">
    <source>
        <dbReference type="ARBA" id="ARBA00004123"/>
    </source>
</evidence>
<evidence type="ECO:0000256" key="6">
    <source>
        <dbReference type="ARBA" id="ARBA00022728"/>
    </source>
</evidence>
<evidence type="ECO:0000313" key="12">
    <source>
        <dbReference type="EMBL" id="EIE21977.1"/>
    </source>
</evidence>
<feature type="region of interest" description="Disordered" evidence="11">
    <location>
        <begin position="125"/>
        <end position="286"/>
    </location>
</feature>
<dbReference type="EMBL" id="AGSI01000011">
    <property type="protein sequence ID" value="EIE21977.1"/>
    <property type="molecule type" value="Genomic_DNA"/>
</dbReference>
<comment type="similarity">
    <text evidence="3">Belongs to the TSSC4 family.</text>
</comment>
<comment type="caution">
    <text evidence="12">The sequence shown here is derived from an EMBL/GenBank/DDBJ whole genome shotgun (WGS) entry which is preliminary data.</text>
</comment>
<dbReference type="OrthoDB" id="515084at2759"/>
<evidence type="ECO:0000256" key="10">
    <source>
        <dbReference type="ARBA" id="ARBA00045970"/>
    </source>
</evidence>
<feature type="compositionally biased region" description="Low complexity" evidence="11">
    <location>
        <begin position="325"/>
        <end position="335"/>
    </location>
</feature>
<feature type="compositionally biased region" description="Basic and acidic residues" evidence="11">
    <location>
        <begin position="361"/>
        <end position="376"/>
    </location>
</feature>
<proteinExistence type="inferred from homology"/>
<dbReference type="PANTHER" id="PTHR13445:SF3">
    <property type="entry name" value="U5 SMALL NUCLEAR RIBONUCLEOPROTEIN TSSC4"/>
    <property type="match status" value="1"/>
</dbReference>
<keyword evidence="4" id="KW-0963">Cytoplasm</keyword>
<evidence type="ECO:0000256" key="9">
    <source>
        <dbReference type="ARBA" id="ARBA00035304"/>
    </source>
</evidence>
<protein>
    <recommendedName>
        <fullName evidence="9">U5 small nuclear ribonucleoprotein TSSC4</fullName>
    </recommendedName>
</protein>
<dbReference type="AlphaFoldDB" id="I0YUA8"/>
<dbReference type="GeneID" id="17039962"/>
<dbReference type="KEGG" id="csl:COCSUDRAFT_42983"/>
<evidence type="ECO:0000256" key="8">
    <source>
        <dbReference type="ARBA" id="ARBA00023242"/>
    </source>
</evidence>
<keyword evidence="7" id="KW-0508">mRNA splicing</keyword>
<feature type="compositionally biased region" description="Polar residues" evidence="11">
    <location>
        <begin position="211"/>
        <end position="226"/>
    </location>
</feature>
<evidence type="ECO:0000313" key="13">
    <source>
        <dbReference type="Proteomes" id="UP000007264"/>
    </source>
</evidence>
<keyword evidence="5" id="KW-0507">mRNA processing</keyword>
<name>I0YUA8_COCSC</name>
<keyword evidence="6" id="KW-0747">Spliceosome</keyword>
<dbReference type="GO" id="GO:0005681">
    <property type="term" value="C:spliceosomal complex"/>
    <property type="evidence" value="ECO:0007669"/>
    <property type="project" value="UniProtKB-KW"/>
</dbReference>
<comment type="function">
    <text evidence="10">Protein associated with the U5 snRNP, during its maturation and its post-splicing recycling and which is required for spliceosomal tri-snRNP complex assembly in the nucleus. Has a molecular sequestering activity and transiently hinders SNRNP200 binding sites for constitutive splicing factors that intervene later during the assembly of the spliceosome and splicing. Together with its molecular sequestering activity, may also function as a molecular adapter and placeholder, coordinating the assembly of the U5 snRNP and its association with the U4/U6 di-snRNP.</text>
</comment>
<reference evidence="12 13" key="1">
    <citation type="journal article" date="2012" name="Genome Biol.">
        <title>The genome of the polar eukaryotic microalga coccomyxa subellipsoidea reveals traits of cold adaptation.</title>
        <authorList>
            <person name="Blanc G."/>
            <person name="Agarkova I."/>
            <person name="Grimwood J."/>
            <person name="Kuo A."/>
            <person name="Brueggeman A."/>
            <person name="Dunigan D."/>
            <person name="Gurnon J."/>
            <person name="Ladunga I."/>
            <person name="Lindquist E."/>
            <person name="Lucas S."/>
            <person name="Pangilinan J."/>
            <person name="Proschold T."/>
            <person name="Salamov A."/>
            <person name="Schmutz J."/>
            <person name="Weeks D."/>
            <person name="Yamada T."/>
            <person name="Claverie J.M."/>
            <person name="Grigoriev I."/>
            <person name="Van Etten J."/>
            <person name="Lomsadze A."/>
            <person name="Borodovsky M."/>
        </authorList>
    </citation>
    <scope>NUCLEOTIDE SEQUENCE [LARGE SCALE GENOMIC DNA]</scope>
    <source>
        <strain evidence="12 13">C-169</strain>
    </source>
</reference>
<feature type="region of interest" description="Disordered" evidence="11">
    <location>
        <begin position="307"/>
        <end position="343"/>
    </location>
</feature>
<evidence type="ECO:0000256" key="3">
    <source>
        <dbReference type="ARBA" id="ARBA00010362"/>
    </source>
</evidence>
<evidence type="ECO:0000256" key="4">
    <source>
        <dbReference type="ARBA" id="ARBA00022490"/>
    </source>
</evidence>
<dbReference type="PANTHER" id="PTHR13445">
    <property type="entry name" value="TUMOR SUPPRESSING SUBTRANSFERABLE CANDIDATE 4 TSSC4"/>
    <property type="match status" value="1"/>
</dbReference>
<evidence type="ECO:0000256" key="11">
    <source>
        <dbReference type="SAM" id="MobiDB-lite"/>
    </source>
</evidence>